<accession>A0A6B3SK38</accession>
<keyword evidence="2" id="KW-1185">Reference proteome</keyword>
<dbReference type="Proteomes" id="UP000482155">
    <property type="component" value="Unassembled WGS sequence"/>
</dbReference>
<dbReference type="EMBL" id="JAAIVB010000021">
    <property type="protein sequence ID" value="NEX60918.1"/>
    <property type="molecule type" value="Genomic_DNA"/>
</dbReference>
<protein>
    <submittedName>
        <fullName evidence="1">Uncharacterized protein</fullName>
    </submittedName>
</protein>
<reference evidence="1 2" key="1">
    <citation type="submission" date="2020-02" db="EMBL/GenBank/DDBJ databases">
        <authorList>
            <person name="Kim M.K."/>
        </authorList>
    </citation>
    <scope>NUCLEOTIDE SEQUENCE [LARGE SCALE GENOMIC DNA]</scope>
    <source>
        <strain evidence="1 2">17J57-3</strain>
    </source>
</reference>
<evidence type="ECO:0000313" key="1">
    <source>
        <dbReference type="EMBL" id="NEX60918.1"/>
    </source>
</evidence>
<sequence length="163" mass="17851">MPINLGSPIHQSLLSLDTQAAINQHLQANGGRALGMGEFELIDTAIKNAKPLLGHALAFLDGDRALAVGSFKSMMNELHASMGLRTQMKEKGLTLSDFESIFKGTPSHQALDEKYHTQLDELEHRLSNGSLNSLEKQFAKICLFTAYQHESVQIAQGERAHLG</sequence>
<dbReference type="RefSeq" id="WP_163961611.1">
    <property type="nucleotide sequence ID" value="NZ_JAAIVB010000021.1"/>
</dbReference>
<proteinExistence type="predicted"/>
<dbReference type="AlphaFoldDB" id="A0A6B3SK38"/>
<evidence type="ECO:0000313" key="2">
    <source>
        <dbReference type="Proteomes" id="UP000482155"/>
    </source>
</evidence>
<gene>
    <name evidence="1" type="ORF">G3574_07500</name>
</gene>
<name>A0A6B3SK38_9BURK</name>
<comment type="caution">
    <text evidence="1">The sequence shown here is derived from an EMBL/GenBank/DDBJ whole genome shotgun (WGS) entry which is preliminary data.</text>
</comment>
<organism evidence="1 2">
    <name type="scientific">Noviherbaspirillum galbum</name>
    <dbReference type="NCBI Taxonomy" id="2709383"/>
    <lineage>
        <taxon>Bacteria</taxon>
        <taxon>Pseudomonadati</taxon>
        <taxon>Pseudomonadota</taxon>
        <taxon>Betaproteobacteria</taxon>
        <taxon>Burkholderiales</taxon>
        <taxon>Oxalobacteraceae</taxon>
        <taxon>Noviherbaspirillum</taxon>
    </lineage>
</organism>